<feature type="binding site" evidence="11">
    <location>
        <position position="54"/>
    </location>
    <ligand>
        <name>UMP</name>
        <dbReference type="ChEBI" id="CHEBI:57865"/>
    </ligand>
</feature>
<accession>A0A839Z567</accession>
<dbReference type="GO" id="GO:0005829">
    <property type="term" value="C:cytosol"/>
    <property type="evidence" value="ECO:0007669"/>
    <property type="project" value="TreeGrafter"/>
</dbReference>
<keyword evidence="4 11" id="KW-0963">Cytoplasm</keyword>
<evidence type="ECO:0000313" key="14">
    <source>
        <dbReference type="Proteomes" id="UP000578569"/>
    </source>
</evidence>
<dbReference type="FunFam" id="3.40.1160.10:FF:000001">
    <property type="entry name" value="Uridylate kinase"/>
    <property type="match status" value="1"/>
</dbReference>
<keyword evidence="9 11" id="KW-0665">Pyrimidine biosynthesis</keyword>
<comment type="subunit">
    <text evidence="11">Homohexamer.</text>
</comment>
<dbReference type="HAMAP" id="MF_01220_B">
    <property type="entry name" value="PyrH_B"/>
    <property type="match status" value="1"/>
</dbReference>
<comment type="activity regulation">
    <text evidence="11">Inhibited by UTP.</text>
</comment>
<dbReference type="Proteomes" id="UP000578569">
    <property type="component" value="Unassembled WGS sequence"/>
</dbReference>
<dbReference type="InterPro" id="IPR036393">
    <property type="entry name" value="AceGlu_kinase-like_sf"/>
</dbReference>
<dbReference type="InterPro" id="IPR015963">
    <property type="entry name" value="Uridylate_kinase_bac"/>
</dbReference>
<feature type="binding site" evidence="11">
    <location>
        <position position="59"/>
    </location>
    <ligand>
        <name>ATP</name>
        <dbReference type="ChEBI" id="CHEBI:30616"/>
    </ligand>
</feature>
<dbReference type="PANTHER" id="PTHR42833:SF4">
    <property type="entry name" value="URIDYLATE KINASE PUMPKIN, CHLOROPLASTIC"/>
    <property type="match status" value="1"/>
</dbReference>
<comment type="caution">
    <text evidence="13">The sequence shown here is derived from an EMBL/GenBank/DDBJ whole genome shotgun (WGS) entry which is preliminary data.</text>
</comment>
<feature type="binding site" evidence="11">
    <location>
        <begin position="135"/>
        <end position="142"/>
    </location>
    <ligand>
        <name>UMP</name>
        <dbReference type="ChEBI" id="CHEBI:57865"/>
    </ligand>
</feature>
<dbReference type="PIRSF" id="PIRSF005650">
    <property type="entry name" value="Uridylate_kin"/>
    <property type="match status" value="1"/>
</dbReference>
<reference evidence="13 14" key="1">
    <citation type="submission" date="2020-08" db="EMBL/GenBank/DDBJ databases">
        <title>Genomic Encyclopedia of Type Strains, Phase IV (KMG-IV): sequencing the most valuable type-strain genomes for metagenomic binning, comparative biology and taxonomic classification.</title>
        <authorList>
            <person name="Goeker M."/>
        </authorList>
    </citation>
    <scope>NUCLEOTIDE SEQUENCE [LARGE SCALE GENOMIC DNA]</scope>
    <source>
        <strain evidence="13 14">DSM 24194</strain>
    </source>
</reference>
<evidence type="ECO:0000256" key="4">
    <source>
        <dbReference type="ARBA" id="ARBA00022490"/>
    </source>
</evidence>
<evidence type="ECO:0000256" key="6">
    <source>
        <dbReference type="ARBA" id="ARBA00022741"/>
    </source>
</evidence>
<comment type="catalytic activity">
    <reaction evidence="10 11">
        <text>UMP + ATP = UDP + ADP</text>
        <dbReference type="Rhea" id="RHEA:24400"/>
        <dbReference type="ChEBI" id="CHEBI:30616"/>
        <dbReference type="ChEBI" id="CHEBI:57865"/>
        <dbReference type="ChEBI" id="CHEBI:58223"/>
        <dbReference type="ChEBI" id="CHEBI:456216"/>
        <dbReference type="EC" id="2.7.4.22"/>
    </reaction>
</comment>
<evidence type="ECO:0000256" key="2">
    <source>
        <dbReference type="ARBA" id="ARBA00004791"/>
    </source>
</evidence>
<evidence type="ECO:0000256" key="3">
    <source>
        <dbReference type="ARBA" id="ARBA00007614"/>
    </source>
</evidence>
<evidence type="ECO:0000256" key="9">
    <source>
        <dbReference type="ARBA" id="ARBA00022975"/>
    </source>
</evidence>
<feature type="binding site" evidence="11">
    <location>
        <position position="55"/>
    </location>
    <ligand>
        <name>ATP</name>
        <dbReference type="ChEBI" id="CHEBI:30616"/>
    </ligand>
</feature>
<comment type="similarity">
    <text evidence="3 11">Belongs to the UMP kinase family.</text>
</comment>
<dbReference type="Gene3D" id="3.40.1160.10">
    <property type="entry name" value="Acetylglutamate kinase-like"/>
    <property type="match status" value="1"/>
</dbReference>
<dbReference type="EMBL" id="JACICF010000001">
    <property type="protein sequence ID" value="MBB3763814.1"/>
    <property type="molecule type" value="Genomic_DNA"/>
</dbReference>
<feature type="binding site" evidence="11">
    <location>
        <position position="168"/>
    </location>
    <ligand>
        <name>ATP</name>
        <dbReference type="ChEBI" id="CHEBI:30616"/>
    </ligand>
</feature>
<dbReference type="InterPro" id="IPR001048">
    <property type="entry name" value="Asp/Glu/Uridylate_kinase"/>
</dbReference>
<dbReference type="GO" id="GO:0044210">
    <property type="term" value="P:'de novo' CTP biosynthetic process"/>
    <property type="evidence" value="ECO:0007669"/>
    <property type="project" value="UniProtKB-UniRule"/>
</dbReference>
<dbReference type="AlphaFoldDB" id="A0A839Z567"/>
<gene>
    <name evidence="11" type="primary">pyrH</name>
    <name evidence="13" type="ORF">FHS50_000837</name>
</gene>
<evidence type="ECO:0000256" key="11">
    <source>
        <dbReference type="HAMAP-Rule" id="MF_01220"/>
    </source>
</evidence>
<feature type="binding site" evidence="11">
    <location>
        <position position="171"/>
    </location>
    <ligand>
        <name>ATP</name>
        <dbReference type="ChEBI" id="CHEBI:30616"/>
    </ligand>
</feature>
<organism evidence="13 14">
    <name type="scientific">Sphingomicrobium lutaoense</name>
    <dbReference type="NCBI Taxonomy" id="515949"/>
    <lineage>
        <taxon>Bacteria</taxon>
        <taxon>Pseudomonadati</taxon>
        <taxon>Pseudomonadota</taxon>
        <taxon>Alphaproteobacteria</taxon>
        <taxon>Sphingomonadales</taxon>
        <taxon>Sphingomonadaceae</taxon>
        <taxon>Sphingomicrobium</taxon>
    </lineage>
</organism>
<dbReference type="SUPFAM" id="SSF53633">
    <property type="entry name" value="Carbamate kinase-like"/>
    <property type="match status" value="1"/>
</dbReference>
<keyword evidence="8 11" id="KW-0067">ATP-binding</keyword>
<comment type="subcellular location">
    <subcellularLocation>
        <location evidence="1 11">Cytoplasm</location>
    </subcellularLocation>
</comment>
<dbReference type="CDD" id="cd04254">
    <property type="entry name" value="AAK_UMPK-PyrH-Ec"/>
    <property type="match status" value="1"/>
</dbReference>
<feature type="binding site" evidence="11">
    <location>
        <position position="74"/>
    </location>
    <ligand>
        <name>UMP</name>
        <dbReference type="ChEBI" id="CHEBI:57865"/>
    </ligand>
</feature>
<feature type="domain" description="Aspartate/glutamate/uridylate kinase" evidence="12">
    <location>
        <begin position="7"/>
        <end position="216"/>
    </location>
</feature>
<evidence type="ECO:0000256" key="5">
    <source>
        <dbReference type="ARBA" id="ARBA00022679"/>
    </source>
</evidence>
<dbReference type="UniPathway" id="UPA00159">
    <property type="reaction ID" value="UER00275"/>
</dbReference>
<dbReference type="NCBIfam" id="TIGR02075">
    <property type="entry name" value="pyrH_bact"/>
    <property type="match status" value="1"/>
</dbReference>
<name>A0A839Z567_9SPHN</name>
<comment type="caution">
    <text evidence="11">Lacks conserved residue(s) required for the propagation of feature annotation.</text>
</comment>
<proteinExistence type="inferred from homology"/>
<evidence type="ECO:0000259" key="12">
    <source>
        <dbReference type="Pfam" id="PF00696"/>
    </source>
</evidence>
<dbReference type="PANTHER" id="PTHR42833">
    <property type="entry name" value="URIDYLATE KINASE"/>
    <property type="match status" value="1"/>
</dbReference>
<comment type="function">
    <text evidence="11">Catalyzes the reversible phosphorylation of UMP to UDP.</text>
</comment>
<sequence length="240" mass="25612">MTRPHFNRILLKLSGEVLMGKGQFGIDPETVTRMAQQIAEAKEAGHQLCIVVGGGNIFRGIAGAAKGFDRTSADYMGMLATVMNALAMQNALEKLGVDTRVQSAIPMASVCEPYIRRRALRHMEKGRIVIFAAGTGNPYFTTDTAAALRAAEMGCDALFKGTSVDGVYNADPKSDPGATRYDSLGFGRVLADNLKVMDAAAVALCRDNNIPIVVFNIREQGNLADVLAGEGTATIVQNEE</sequence>
<feature type="binding site" evidence="11">
    <location>
        <begin position="12"/>
        <end position="15"/>
    </location>
    <ligand>
        <name>ATP</name>
        <dbReference type="ChEBI" id="CHEBI:30616"/>
    </ligand>
</feature>
<dbReference type="RefSeq" id="WP_183933130.1">
    <property type="nucleotide sequence ID" value="NZ_JACICF010000001.1"/>
</dbReference>
<keyword evidence="14" id="KW-1185">Reference proteome</keyword>
<protein>
    <recommendedName>
        <fullName evidence="11">Uridylate kinase</fullName>
        <shortName evidence="11">UK</shortName>
        <ecNumber evidence="11">2.7.4.22</ecNumber>
    </recommendedName>
    <alternativeName>
        <fullName evidence="11">Uridine monophosphate kinase</fullName>
        <shortName evidence="11">UMP kinase</shortName>
        <shortName evidence="11">UMPK</shortName>
    </alternativeName>
</protein>
<dbReference type="GO" id="GO:0005524">
    <property type="term" value="F:ATP binding"/>
    <property type="evidence" value="ECO:0007669"/>
    <property type="project" value="UniProtKB-KW"/>
</dbReference>
<evidence type="ECO:0000256" key="10">
    <source>
        <dbReference type="ARBA" id="ARBA00047767"/>
    </source>
</evidence>
<keyword evidence="5 11" id="KW-0808">Transferase</keyword>
<feature type="binding site" evidence="11">
    <location>
        <position position="162"/>
    </location>
    <ligand>
        <name>ATP</name>
        <dbReference type="ChEBI" id="CHEBI:30616"/>
    </ligand>
</feature>
<evidence type="ECO:0000313" key="13">
    <source>
        <dbReference type="EMBL" id="MBB3763814.1"/>
    </source>
</evidence>
<evidence type="ECO:0000256" key="7">
    <source>
        <dbReference type="ARBA" id="ARBA00022777"/>
    </source>
</evidence>
<evidence type="ECO:0000256" key="8">
    <source>
        <dbReference type="ARBA" id="ARBA00022840"/>
    </source>
</evidence>
<evidence type="ECO:0000256" key="1">
    <source>
        <dbReference type="ARBA" id="ARBA00004496"/>
    </source>
</evidence>
<dbReference type="InterPro" id="IPR011817">
    <property type="entry name" value="Uridylate_kinase"/>
</dbReference>
<dbReference type="GO" id="GO:0006225">
    <property type="term" value="P:UDP biosynthetic process"/>
    <property type="evidence" value="ECO:0007669"/>
    <property type="project" value="TreeGrafter"/>
</dbReference>
<dbReference type="Pfam" id="PF00696">
    <property type="entry name" value="AA_kinase"/>
    <property type="match status" value="1"/>
</dbReference>
<dbReference type="GO" id="GO:0033862">
    <property type="term" value="F:UMP kinase activity"/>
    <property type="evidence" value="ECO:0007669"/>
    <property type="project" value="UniProtKB-EC"/>
</dbReference>
<keyword evidence="6 11" id="KW-0547">Nucleotide-binding</keyword>
<keyword evidence="7 11" id="KW-0418">Kinase</keyword>
<comment type="pathway">
    <text evidence="2 11">Pyrimidine metabolism; CTP biosynthesis via de novo pathway; UDP from UMP (UMPK route): step 1/1.</text>
</comment>
<dbReference type="EC" id="2.7.4.22" evidence="11"/>